<name>A0A7N0V0X1_KALFE</name>
<organism evidence="1 2">
    <name type="scientific">Kalanchoe fedtschenkoi</name>
    <name type="common">Lavender scallops</name>
    <name type="synonym">South American air plant</name>
    <dbReference type="NCBI Taxonomy" id="63787"/>
    <lineage>
        <taxon>Eukaryota</taxon>
        <taxon>Viridiplantae</taxon>
        <taxon>Streptophyta</taxon>
        <taxon>Embryophyta</taxon>
        <taxon>Tracheophyta</taxon>
        <taxon>Spermatophyta</taxon>
        <taxon>Magnoliopsida</taxon>
        <taxon>eudicotyledons</taxon>
        <taxon>Gunneridae</taxon>
        <taxon>Pentapetalae</taxon>
        <taxon>Saxifragales</taxon>
        <taxon>Crassulaceae</taxon>
        <taxon>Kalanchoe</taxon>
    </lineage>
</organism>
<dbReference type="Gramene" id="Kaladp0094s0029.1.v1.1">
    <property type="protein sequence ID" value="Kaladp0094s0029.1.v1.1"/>
    <property type="gene ID" value="Kaladp0094s0029.v1.1"/>
</dbReference>
<protein>
    <submittedName>
        <fullName evidence="1">Uncharacterized protein</fullName>
    </submittedName>
</protein>
<accession>A0A7N0V0X1</accession>
<evidence type="ECO:0000313" key="2">
    <source>
        <dbReference type="Proteomes" id="UP000594263"/>
    </source>
</evidence>
<reference evidence="1" key="1">
    <citation type="submission" date="2021-01" db="UniProtKB">
        <authorList>
            <consortium name="EnsemblPlants"/>
        </authorList>
    </citation>
    <scope>IDENTIFICATION</scope>
</reference>
<dbReference type="AlphaFoldDB" id="A0A7N0V0X1"/>
<proteinExistence type="predicted"/>
<evidence type="ECO:0000313" key="1">
    <source>
        <dbReference type="EnsemblPlants" id="Kaladp0094s0029.1.v1.1"/>
    </source>
</evidence>
<dbReference type="EnsemblPlants" id="Kaladp0094s0029.1.v1.1">
    <property type="protein sequence ID" value="Kaladp0094s0029.1.v1.1"/>
    <property type="gene ID" value="Kaladp0094s0029.v1.1"/>
</dbReference>
<sequence>MMRSLPLITQLQISPQRRVTGALLQLTFPGPRLHLLPVKSQWLKKNAMQYQLQLLLMSYPRFWPPTRNMRPRCRRKL</sequence>
<keyword evidence="2" id="KW-1185">Reference proteome</keyword>
<dbReference type="Proteomes" id="UP000594263">
    <property type="component" value="Unplaced"/>
</dbReference>